<proteinExistence type="predicted"/>
<comment type="caution">
    <text evidence="1">The sequence shown here is derived from an EMBL/GenBank/DDBJ whole genome shotgun (WGS) entry which is preliminary data.</text>
</comment>
<dbReference type="Proteomes" id="UP000834611">
    <property type="component" value="Unassembled WGS sequence"/>
</dbReference>
<evidence type="ECO:0000313" key="1">
    <source>
        <dbReference type="EMBL" id="CAB5676741.1"/>
    </source>
</evidence>
<accession>A0A9N8CXQ6</accession>
<organism evidence="1 2">
    <name type="scientific">Providencia rettgeri</name>
    <dbReference type="NCBI Taxonomy" id="587"/>
    <lineage>
        <taxon>Bacteria</taxon>
        <taxon>Pseudomonadati</taxon>
        <taxon>Pseudomonadota</taxon>
        <taxon>Gammaproteobacteria</taxon>
        <taxon>Enterobacterales</taxon>
        <taxon>Morganellaceae</taxon>
        <taxon>Providencia</taxon>
    </lineage>
</organism>
<reference evidence="1" key="1">
    <citation type="submission" date="2020-05" db="EMBL/GenBank/DDBJ databases">
        <authorList>
            <person name="Delgado-Blas J."/>
        </authorList>
    </citation>
    <scope>NUCLEOTIDE SEQUENCE</scope>
    <source>
        <strain evidence="1">BB1453</strain>
    </source>
</reference>
<dbReference type="EMBL" id="CAHPSF010000002">
    <property type="protein sequence ID" value="CAB5676741.1"/>
    <property type="molecule type" value="Genomic_DNA"/>
</dbReference>
<evidence type="ECO:0000313" key="2">
    <source>
        <dbReference type="Proteomes" id="UP000834611"/>
    </source>
</evidence>
<sequence>MLILLPFQVMDLLNIKNKAAVFNDIQLMESKALELIHKK</sequence>
<protein>
    <submittedName>
        <fullName evidence="1">Uncharacterized protein</fullName>
    </submittedName>
</protein>
<name>A0A9N8CXQ6_PRORE</name>
<gene>
    <name evidence="1" type="ORF">GHA_01048</name>
</gene>
<dbReference type="AlphaFoldDB" id="A0A9N8CXQ6"/>